<dbReference type="AlphaFoldDB" id="A0A109UXJ0"/>
<dbReference type="Gene3D" id="3.30.50.10">
    <property type="entry name" value="Erythroid Transcription Factor GATA-1, subunit A"/>
    <property type="match status" value="1"/>
</dbReference>
<dbReference type="PROSITE" id="PS00344">
    <property type="entry name" value="GATA_ZN_FINGER_1"/>
    <property type="match status" value="1"/>
</dbReference>
<comment type="subcellular location">
    <subcellularLocation>
        <location evidence="1">Nucleus</location>
    </subcellularLocation>
</comment>
<dbReference type="EMBL" id="CP014242">
    <property type="protein sequence ID" value="AMD19363.1"/>
    <property type="molecule type" value="Genomic_DNA"/>
</dbReference>
<dbReference type="RefSeq" id="XP_017986359.1">
    <property type="nucleotide sequence ID" value="XM_018130870.1"/>
</dbReference>
<evidence type="ECO:0000313" key="9">
    <source>
        <dbReference type="EMBL" id="AMD19363.1"/>
    </source>
</evidence>
<keyword evidence="10" id="KW-1185">Reference proteome</keyword>
<dbReference type="GO" id="GO:0000978">
    <property type="term" value="F:RNA polymerase II cis-regulatory region sequence-specific DNA binding"/>
    <property type="evidence" value="ECO:0007669"/>
    <property type="project" value="TreeGrafter"/>
</dbReference>
<evidence type="ECO:0000256" key="5">
    <source>
        <dbReference type="ARBA" id="ARBA00023242"/>
    </source>
</evidence>
<dbReference type="CDD" id="cd00202">
    <property type="entry name" value="ZnF_GATA"/>
    <property type="match status" value="1"/>
</dbReference>
<dbReference type="GO" id="GO:0000122">
    <property type="term" value="P:negative regulation of transcription by RNA polymerase II"/>
    <property type="evidence" value="ECO:0007669"/>
    <property type="project" value="TreeGrafter"/>
</dbReference>
<feature type="region of interest" description="Disordered" evidence="7">
    <location>
        <begin position="373"/>
        <end position="413"/>
    </location>
</feature>
<dbReference type="PRINTS" id="PR00619">
    <property type="entry name" value="GATAZNFINGER"/>
</dbReference>
<protein>
    <submittedName>
        <fullName evidence="9">HBR462Wp</fullName>
    </submittedName>
</protein>
<keyword evidence="2" id="KW-0479">Metal-binding</keyword>
<accession>A0A109UXJ0</accession>
<keyword evidence="3 6" id="KW-0863">Zinc-finger</keyword>
<dbReference type="Proteomes" id="UP000243052">
    <property type="component" value="Chromosome ii"/>
</dbReference>
<feature type="compositionally biased region" description="Low complexity" evidence="7">
    <location>
        <begin position="231"/>
        <end position="260"/>
    </location>
</feature>
<dbReference type="GO" id="GO:0005634">
    <property type="term" value="C:nucleus"/>
    <property type="evidence" value="ECO:0007669"/>
    <property type="project" value="UniProtKB-SubCell"/>
</dbReference>
<proteinExistence type="predicted"/>
<dbReference type="OrthoDB" id="515401at2759"/>
<feature type="domain" description="GATA-type" evidence="8">
    <location>
        <begin position="69"/>
        <end position="122"/>
    </location>
</feature>
<feature type="region of interest" description="Disordered" evidence="7">
    <location>
        <begin position="114"/>
        <end position="210"/>
    </location>
</feature>
<evidence type="ECO:0000256" key="4">
    <source>
        <dbReference type="ARBA" id="ARBA00022833"/>
    </source>
</evidence>
<evidence type="ECO:0000256" key="7">
    <source>
        <dbReference type="SAM" id="MobiDB-lite"/>
    </source>
</evidence>
<evidence type="ECO:0000313" key="10">
    <source>
        <dbReference type="Proteomes" id="UP000243052"/>
    </source>
</evidence>
<evidence type="ECO:0000256" key="1">
    <source>
        <dbReference type="ARBA" id="ARBA00004123"/>
    </source>
</evidence>
<evidence type="ECO:0000256" key="6">
    <source>
        <dbReference type="PROSITE-ProRule" id="PRU00094"/>
    </source>
</evidence>
<feature type="region of interest" description="Disordered" evidence="7">
    <location>
        <begin position="231"/>
        <end position="261"/>
    </location>
</feature>
<feature type="region of interest" description="Disordered" evidence="7">
    <location>
        <begin position="1"/>
        <end position="33"/>
    </location>
</feature>
<dbReference type="InterPro" id="IPR039355">
    <property type="entry name" value="Transcription_factor_GATA"/>
</dbReference>
<dbReference type="FunFam" id="3.30.50.10:FF:000007">
    <property type="entry name" value="Nitrogen regulatory AreA, N-terminal"/>
    <property type="match status" value="1"/>
</dbReference>
<evidence type="ECO:0000256" key="2">
    <source>
        <dbReference type="ARBA" id="ARBA00022723"/>
    </source>
</evidence>
<dbReference type="GeneID" id="28721652"/>
<name>A0A109UXJ0_9SACH</name>
<dbReference type="SUPFAM" id="SSF57716">
    <property type="entry name" value="Glucocorticoid receptor-like (DNA-binding domain)"/>
    <property type="match status" value="1"/>
</dbReference>
<evidence type="ECO:0000259" key="8">
    <source>
        <dbReference type="PROSITE" id="PS50114"/>
    </source>
</evidence>
<feature type="compositionally biased region" description="Polar residues" evidence="7">
    <location>
        <begin position="200"/>
        <end position="210"/>
    </location>
</feature>
<dbReference type="InterPro" id="IPR013088">
    <property type="entry name" value="Znf_NHR/GATA"/>
</dbReference>
<dbReference type="PROSITE" id="PS50114">
    <property type="entry name" value="GATA_ZN_FINGER_2"/>
    <property type="match status" value="1"/>
</dbReference>
<keyword evidence="4" id="KW-0862">Zinc</keyword>
<dbReference type="STRING" id="45286.A0A109UXJ0"/>
<keyword evidence="5" id="KW-0539">Nucleus</keyword>
<reference evidence="9 10" key="1">
    <citation type="submission" date="2016-01" db="EMBL/GenBank/DDBJ databases">
        <title>Genome sequence of the yeast Holleya sinecauda.</title>
        <authorList>
            <person name="Dietrich F.S."/>
        </authorList>
    </citation>
    <scope>NUCLEOTIDE SEQUENCE [LARGE SCALE GENOMIC DNA]</scope>
    <source>
        <strain evidence="9 10">ATCC 58844</strain>
    </source>
</reference>
<dbReference type="Pfam" id="PF00320">
    <property type="entry name" value="GATA"/>
    <property type="match status" value="1"/>
</dbReference>
<organism evidence="9 10">
    <name type="scientific">Eremothecium sinecaudum</name>
    <dbReference type="NCBI Taxonomy" id="45286"/>
    <lineage>
        <taxon>Eukaryota</taxon>
        <taxon>Fungi</taxon>
        <taxon>Dikarya</taxon>
        <taxon>Ascomycota</taxon>
        <taxon>Saccharomycotina</taxon>
        <taxon>Saccharomycetes</taxon>
        <taxon>Saccharomycetales</taxon>
        <taxon>Saccharomycetaceae</taxon>
        <taxon>Eremothecium</taxon>
    </lineage>
</organism>
<dbReference type="GO" id="GO:0000981">
    <property type="term" value="F:DNA-binding transcription factor activity, RNA polymerase II-specific"/>
    <property type="evidence" value="ECO:0007669"/>
    <property type="project" value="TreeGrafter"/>
</dbReference>
<dbReference type="PANTHER" id="PTHR10071:SF281">
    <property type="entry name" value="BOX A-BINDING FACTOR-RELATED"/>
    <property type="match status" value="1"/>
</dbReference>
<sequence>MTLSTNSSMVSPSANIVDGSSNGKHNYSDNNENEYNQGEIATETVSAKQNGFRYMGLLSASTTSLLGAAPQSPSCKNCHACTTPLWRRDQHGSILCNACGLFLKLHGRPRPIRLKTDVIKSRNRKSSTQDNNAANEKRRREHSLSPSLGVQGNAREGIGGPGSGSSPTKRRQKSLASLAGPTGATGDAQTVAPDAMSDANAGSQRSSNSQFQYSKSLPHLSVLLNSVQSEQQQQQQQQQHQPQQQQQQQQDQIQAQQQQQIPHAPLTTKYQPNPAIQTQHIPTLMQPGSSYTPISNVLETTDKINPQSSGHHSSMEVLGHRLVTYTSSVSEQPTSGQQVEPIPAYSRPRHSVSHIVPTNSSYQQFQAILPRIQQHSHQQSAGSALDSHNPSPRKVHSDFPPVQNATVGVPSTDINSYTSTNNIGNKNLRNSLLPLSQVLPTQEELIRLKTRINELELITDLYKRHIYELDDKCKTLEIKIQNQK</sequence>
<dbReference type="PANTHER" id="PTHR10071">
    <property type="entry name" value="TRANSCRIPTION FACTOR GATA FAMILY MEMBER"/>
    <property type="match status" value="1"/>
</dbReference>
<dbReference type="SMART" id="SM00401">
    <property type="entry name" value="ZnF_GATA"/>
    <property type="match status" value="1"/>
</dbReference>
<evidence type="ECO:0000256" key="3">
    <source>
        <dbReference type="ARBA" id="ARBA00022771"/>
    </source>
</evidence>
<gene>
    <name evidence="9" type="ORF">AW171_hschr21191</name>
</gene>
<dbReference type="GO" id="GO:0008270">
    <property type="term" value="F:zinc ion binding"/>
    <property type="evidence" value="ECO:0007669"/>
    <property type="project" value="UniProtKB-KW"/>
</dbReference>
<dbReference type="GO" id="GO:0045944">
    <property type="term" value="P:positive regulation of transcription by RNA polymerase II"/>
    <property type="evidence" value="ECO:0007669"/>
    <property type="project" value="TreeGrafter"/>
</dbReference>
<dbReference type="InterPro" id="IPR000679">
    <property type="entry name" value="Znf_GATA"/>
</dbReference>